<gene>
    <name evidence="3" type="ORF">Pen02_55680</name>
</gene>
<protein>
    <recommendedName>
        <fullName evidence="5">Hydrolytic protein</fullName>
    </recommendedName>
</protein>
<evidence type="ECO:0008006" key="5">
    <source>
        <dbReference type="Google" id="ProtNLM"/>
    </source>
</evidence>
<dbReference type="Proteomes" id="UP000646749">
    <property type="component" value="Unassembled WGS sequence"/>
</dbReference>
<reference evidence="3 4" key="1">
    <citation type="submission" date="2021-01" db="EMBL/GenBank/DDBJ databases">
        <title>Whole genome shotgun sequence of Plantactinospora endophytica NBRC 110450.</title>
        <authorList>
            <person name="Komaki H."/>
            <person name="Tamura T."/>
        </authorList>
    </citation>
    <scope>NUCLEOTIDE SEQUENCE [LARGE SCALE GENOMIC DNA]</scope>
    <source>
        <strain evidence="3 4">NBRC 110450</strain>
    </source>
</reference>
<keyword evidence="2" id="KW-0812">Transmembrane</keyword>
<name>A0ABQ4E8L6_9ACTN</name>
<evidence type="ECO:0000313" key="4">
    <source>
        <dbReference type="Proteomes" id="UP000646749"/>
    </source>
</evidence>
<accession>A0ABQ4E8L6</accession>
<dbReference type="RefSeq" id="WP_203869030.1">
    <property type="nucleotide sequence ID" value="NZ_BONW01000028.1"/>
</dbReference>
<evidence type="ECO:0000256" key="2">
    <source>
        <dbReference type="SAM" id="Phobius"/>
    </source>
</evidence>
<keyword evidence="4" id="KW-1185">Reference proteome</keyword>
<proteinExistence type="predicted"/>
<organism evidence="3 4">
    <name type="scientific">Plantactinospora endophytica</name>
    <dbReference type="NCBI Taxonomy" id="673535"/>
    <lineage>
        <taxon>Bacteria</taxon>
        <taxon>Bacillati</taxon>
        <taxon>Actinomycetota</taxon>
        <taxon>Actinomycetes</taxon>
        <taxon>Micromonosporales</taxon>
        <taxon>Micromonosporaceae</taxon>
        <taxon>Plantactinospora</taxon>
    </lineage>
</organism>
<sequence>MSISLGLVETPAVVVPGESVDIPVTVRNSGDVVEGYDLDVVGMPSTWATFDPPRVSLYPGASQTVTLTVRPPRSSEVRAGELPYGVRVVPSEAPQTATVEEAVLTIAPFSEVTGELRPQVRRARLGARYRLVGLNGGNVEETLSVTAVDGAEQLRFAPRPRTTTLAAGERYAAVLGVRARRLLWRGTPRHLPFRAVLGDATGRAVTLDGTLVQQPVLSAWLLKLLALLLALLLLLLALWFGLLRPAVTSAAREAVDEGVAQVATEAEEAASEAAGAAARDAIEQERAVAPAAPTPPPATGGGGDGASRGGQFATALVLRTNPGGSASRSYTVPRGRVLLITDFLVDNPQGDTGTLTVTADDVRVVTYGLENFRNQDYHSVTPIRVPAGARVTLTVVCRRPGTPVGAPAPSTCQEGLYLNGTLARSAGTGS</sequence>
<feature type="region of interest" description="Disordered" evidence="1">
    <location>
        <begin position="286"/>
        <end position="306"/>
    </location>
</feature>
<evidence type="ECO:0000256" key="1">
    <source>
        <dbReference type="SAM" id="MobiDB-lite"/>
    </source>
</evidence>
<dbReference type="InterPro" id="IPR013783">
    <property type="entry name" value="Ig-like_fold"/>
</dbReference>
<keyword evidence="2" id="KW-0472">Membrane</keyword>
<dbReference type="EMBL" id="BONW01000028">
    <property type="protein sequence ID" value="GIG90632.1"/>
    <property type="molecule type" value="Genomic_DNA"/>
</dbReference>
<keyword evidence="2" id="KW-1133">Transmembrane helix</keyword>
<evidence type="ECO:0000313" key="3">
    <source>
        <dbReference type="EMBL" id="GIG90632.1"/>
    </source>
</evidence>
<comment type="caution">
    <text evidence="3">The sequence shown here is derived from an EMBL/GenBank/DDBJ whole genome shotgun (WGS) entry which is preliminary data.</text>
</comment>
<feature type="transmembrane region" description="Helical" evidence="2">
    <location>
        <begin position="220"/>
        <end position="242"/>
    </location>
</feature>
<dbReference type="Gene3D" id="2.60.40.10">
    <property type="entry name" value="Immunoglobulins"/>
    <property type="match status" value="1"/>
</dbReference>